<keyword evidence="2" id="KW-0677">Repeat</keyword>
<feature type="chain" id="PRO_5046371652" evidence="4">
    <location>
        <begin position="22"/>
        <end position="260"/>
    </location>
</feature>
<keyword evidence="5" id="KW-1185">Reference proteome</keyword>
<accession>A0ABM3MSR3</accession>
<reference evidence="6" key="1">
    <citation type="submission" date="2025-08" db="UniProtKB">
        <authorList>
            <consortium name="RefSeq"/>
        </authorList>
    </citation>
    <scope>IDENTIFICATION</scope>
    <source>
        <tissue evidence="6">Whole larvae</tissue>
    </source>
</reference>
<dbReference type="RefSeq" id="XP_052754254.1">
    <property type="nucleotide sequence ID" value="XM_052898294.1"/>
</dbReference>
<evidence type="ECO:0000313" key="6">
    <source>
        <dbReference type="RefSeq" id="XP_052754254.1"/>
    </source>
</evidence>
<dbReference type="GeneID" id="116413731"/>
<keyword evidence="4" id="KW-0732">Signal</keyword>
<evidence type="ECO:0000256" key="1">
    <source>
        <dbReference type="ARBA" id="ARBA00005906"/>
    </source>
</evidence>
<evidence type="ECO:0000256" key="2">
    <source>
        <dbReference type="ARBA" id="ARBA00022737"/>
    </source>
</evidence>
<dbReference type="Pfam" id="PF01723">
    <property type="entry name" value="Chorion_1"/>
    <property type="match status" value="1"/>
</dbReference>
<evidence type="ECO:0000256" key="4">
    <source>
        <dbReference type="SAM" id="SignalP"/>
    </source>
</evidence>
<dbReference type="Proteomes" id="UP001652740">
    <property type="component" value="Unplaced"/>
</dbReference>
<evidence type="ECO:0000256" key="3">
    <source>
        <dbReference type="RuleBase" id="RU004378"/>
    </source>
</evidence>
<comment type="similarity">
    <text evidence="1 3">Belongs to the chorion protein family.</text>
</comment>
<proteinExistence type="inferred from homology"/>
<protein>
    <submittedName>
        <fullName evidence="6">Chorion protein ERB.1-like</fullName>
    </submittedName>
</protein>
<feature type="signal peptide" evidence="4">
    <location>
        <begin position="1"/>
        <end position="21"/>
    </location>
</feature>
<evidence type="ECO:0000313" key="5">
    <source>
        <dbReference type="Proteomes" id="UP001652740"/>
    </source>
</evidence>
<name>A0ABM3MSR3_GALME</name>
<dbReference type="InterPro" id="IPR002635">
    <property type="entry name" value="Chorion"/>
</dbReference>
<organism evidence="5 6">
    <name type="scientific">Galleria mellonella</name>
    <name type="common">Greater wax moth</name>
    <dbReference type="NCBI Taxonomy" id="7137"/>
    <lineage>
        <taxon>Eukaryota</taxon>
        <taxon>Metazoa</taxon>
        <taxon>Ecdysozoa</taxon>
        <taxon>Arthropoda</taxon>
        <taxon>Hexapoda</taxon>
        <taxon>Insecta</taxon>
        <taxon>Pterygota</taxon>
        <taxon>Neoptera</taxon>
        <taxon>Endopterygota</taxon>
        <taxon>Lepidoptera</taxon>
        <taxon>Glossata</taxon>
        <taxon>Ditrysia</taxon>
        <taxon>Pyraloidea</taxon>
        <taxon>Pyralidae</taxon>
        <taxon>Galleriinae</taxon>
        <taxon>Galleria</taxon>
    </lineage>
</organism>
<gene>
    <name evidence="6" type="primary">LOC116413731</name>
</gene>
<sequence length="260" mass="25010">MASNTIFVLCTQALMIQCLFGQLNYAGANPAAYSSGVSSNVVTESTVTVSSTAAGVGKAGPGLTGVGWNHAAPLSTGVAGIGLNNVVPLRTGLAGVGLNNAGLLNSGVALGNTALIGNTIAPVISPEYITLASFSTGGLFPVTSFSSIVPTGITVVSDNIIDGSITVFGQLPFLSAVAFEGALPSDGASAAGCGCGITGNIGIISESYSPIAGPGVAAPVPAGLGVGAGIGLATGVATPRLGLGPSHGLGLNNGLGARLY</sequence>